<evidence type="ECO:0000256" key="4">
    <source>
        <dbReference type="ARBA" id="ARBA00022763"/>
    </source>
</evidence>
<dbReference type="EMBL" id="LR214972">
    <property type="protein sequence ID" value="VEU63438.1"/>
    <property type="molecule type" value="Genomic_DNA"/>
</dbReference>
<keyword evidence="9" id="KW-0464">Manganese</keyword>
<dbReference type="CDD" id="cd17748">
    <property type="entry name" value="BRCT_DNA_ligase_like"/>
    <property type="match status" value="1"/>
</dbReference>
<dbReference type="InterPro" id="IPR041663">
    <property type="entry name" value="DisA/LigA_HHH"/>
</dbReference>
<dbReference type="SMART" id="SM00532">
    <property type="entry name" value="LIGANc"/>
    <property type="match status" value="1"/>
</dbReference>
<evidence type="ECO:0000256" key="9">
    <source>
        <dbReference type="HAMAP-Rule" id="MF_01588"/>
    </source>
</evidence>
<dbReference type="Pfam" id="PF01653">
    <property type="entry name" value="DNA_ligase_aden"/>
    <property type="match status" value="1"/>
</dbReference>
<evidence type="ECO:0000256" key="2">
    <source>
        <dbReference type="ARBA" id="ARBA00022705"/>
    </source>
</evidence>
<keyword evidence="9" id="KW-0460">Magnesium</keyword>
<dbReference type="GO" id="GO:0003911">
    <property type="term" value="F:DNA ligase (NAD+) activity"/>
    <property type="evidence" value="ECO:0007669"/>
    <property type="project" value="UniProtKB-UniRule"/>
</dbReference>
<evidence type="ECO:0000256" key="8">
    <source>
        <dbReference type="ARBA" id="ARBA00034005"/>
    </source>
</evidence>
<dbReference type="AlphaFoldDB" id="A0A449AEM1"/>
<dbReference type="GO" id="GO:0046872">
    <property type="term" value="F:metal ion binding"/>
    <property type="evidence" value="ECO:0007669"/>
    <property type="project" value="UniProtKB-KW"/>
</dbReference>
<dbReference type="Gene3D" id="3.30.470.30">
    <property type="entry name" value="DNA ligase/mRNA capping enzyme"/>
    <property type="match status" value="1"/>
</dbReference>
<reference evidence="11 12" key="1">
    <citation type="submission" date="2019-01" db="EMBL/GenBank/DDBJ databases">
        <authorList>
            <consortium name="Pathogen Informatics"/>
        </authorList>
    </citation>
    <scope>NUCLEOTIDE SEQUENCE [LARGE SCALE GENOMIC DNA]</scope>
    <source>
        <strain evidence="11 12">NCTC10118</strain>
    </source>
</reference>
<keyword evidence="12" id="KW-1185">Reference proteome</keyword>
<dbReference type="InterPro" id="IPR004150">
    <property type="entry name" value="NAD_DNA_ligase_OB"/>
</dbReference>
<dbReference type="GO" id="GO:0006281">
    <property type="term" value="P:DNA repair"/>
    <property type="evidence" value="ECO:0007669"/>
    <property type="project" value="UniProtKB-KW"/>
</dbReference>
<gene>
    <name evidence="9 11" type="primary">ligA</name>
    <name evidence="11" type="ORF">NCTC10118_00466</name>
</gene>
<dbReference type="NCBIfam" id="TIGR00575">
    <property type="entry name" value="dnlj"/>
    <property type="match status" value="1"/>
</dbReference>
<organism evidence="11 12">
    <name type="scientific">Mycoplasmopsis bovirhinis</name>
    <dbReference type="NCBI Taxonomy" id="29553"/>
    <lineage>
        <taxon>Bacteria</taxon>
        <taxon>Bacillati</taxon>
        <taxon>Mycoplasmatota</taxon>
        <taxon>Mycoplasmoidales</taxon>
        <taxon>Metamycoplasmataceae</taxon>
        <taxon>Mycoplasmopsis</taxon>
    </lineage>
</organism>
<feature type="binding site" evidence="9">
    <location>
        <position position="137"/>
    </location>
    <ligand>
        <name>NAD(+)</name>
        <dbReference type="ChEBI" id="CHEBI:57540"/>
    </ligand>
</feature>
<dbReference type="Pfam" id="PF00533">
    <property type="entry name" value="BRCT"/>
    <property type="match status" value="1"/>
</dbReference>
<dbReference type="Gene3D" id="2.40.50.140">
    <property type="entry name" value="Nucleic acid-binding proteins"/>
    <property type="match status" value="1"/>
</dbReference>
<feature type="binding site" evidence="9">
    <location>
        <begin position="84"/>
        <end position="85"/>
    </location>
    <ligand>
        <name>NAD(+)</name>
        <dbReference type="ChEBI" id="CHEBI:57540"/>
    </ligand>
</feature>
<dbReference type="SUPFAM" id="SSF47781">
    <property type="entry name" value="RuvA domain 2-like"/>
    <property type="match status" value="1"/>
</dbReference>
<feature type="active site" description="N6-AMP-lysine intermediate" evidence="9">
    <location>
        <position position="116"/>
    </location>
</feature>
<feature type="binding site" evidence="9">
    <location>
        <position position="420"/>
    </location>
    <ligand>
        <name>Zn(2+)</name>
        <dbReference type="ChEBI" id="CHEBI:29105"/>
    </ligand>
</feature>
<sequence length="659" mass="75264">MNSNNNIEQKIKELTKNINKWNKEYYDLSSPSVSDAKYDLEIRKLEILEQEYPQFIQKDSPTKKVGGKVVPSLKEFSHNKPMLSLAKAHSENDILKFIQNTQNNINKTVTYSLEPKIDGVSISLHYNDGILVRAVTRGTGLVGSDVTHNIKEIQNIPKFLNYKQDLEVRGEIYFPKSEFNKLNQERLANNEKLFANPRNAASGSIQQLDSANLKNRNLLSIIYDIVDPNKLNLKLQTDVIAKLKELSFAVNPYVKEGKNFEDIWSSILEFKKNKDSFDYESDGFVLKVNQLDLWDLYGQTAKFPKHAIAFKFETEEKNSIIKNIIPTVGRSGKISYIAEINPINLLQTTVQRATLHNADFIKNMNINIGDEVSIIKSGEIIPKITGIKNKNTKGYYQKNLNCPSCGYKLIHLNNLVDQFCINKTCKEKLKKQLMHFVSKNALDIETLAEKNIEFLFDKGLLSDFLSLFNLHNYRSLILSYEGFKETKVDKIINAIQESRIKTPFYKVFYGLGIKHVGLKVAQLLSGKLNNFKEFLSIDLSELESINTIGPAIIKELDIYRKENKQLLIQLDNVFIYLNKMEKDTQKLLGLTFAITGKLANPRSYYQKLILDNGGQFSASINKNLSYLITNESSSSSKYIKATELGVKIITELEFLKLLK</sequence>
<evidence type="ECO:0000256" key="6">
    <source>
        <dbReference type="ARBA" id="ARBA00023027"/>
    </source>
</evidence>
<evidence type="ECO:0000256" key="5">
    <source>
        <dbReference type="ARBA" id="ARBA00022833"/>
    </source>
</evidence>
<dbReference type="HAMAP" id="MF_01588">
    <property type="entry name" value="DNA_ligase_A"/>
    <property type="match status" value="1"/>
</dbReference>
<evidence type="ECO:0000259" key="10">
    <source>
        <dbReference type="PROSITE" id="PS50172"/>
    </source>
</evidence>
<feature type="binding site" evidence="9">
    <location>
        <position position="405"/>
    </location>
    <ligand>
        <name>Zn(2+)</name>
        <dbReference type="ChEBI" id="CHEBI:29105"/>
    </ligand>
</feature>
<dbReference type="Gene3D" id="1.10.150.20">
    <property type="entry name" value="5' to 3' exonuclease, C-terminal subdomain"/>
    <property type="match status" value="2"/>
</dbReference>
<evidence type="ECO:0000256" key="3">
    <source>
        <dbReference type="ARBA" id="ARBA00022723"/>
    </source>
</evidence>
<dbReference type="EC" id="6.5.1.2" evidence="9"/>
<evidence type="ECO:0000256" key="1">
    <source>
        <dbReference type="ARBA" id="ARBA00022598"/>
    </source>
</evidence>
<name>A0A449AEM1_9BACT</name>
<keyword evidence="4 9" id="KW-0227">DNA damage</keyword>
<dbReference type="RefSeq" id="WP_129621619.1">
    <property type="nucleotide sequence ID" value="NZ_LR214972.1"/>
</dbReference>
<dbReference type="SUPFAM" id="SSF52113">
    <property type="entry name" value="BRCT domain"/>
    <property type="match status" value="1"/>
</dbReference>
<dbReference type="PROSITE" id="PS50172">
    <property type="entry name" value="BRCT"/>
    <property type="match status" value="1"/>
</dbReference>
<feature type="binding site" evidence="9">
    <location>
        <position position="311"/>
    </location>
    <ligand>
        <name>NAD(+)</name>
        <dbReference type="ChEBI" id="CHEBI:57540"/>
    </ligand>
</feature>
<dbReference type="Pfam" id="PF03120">
    <property type="entry name" value="OB_DNA_ligase"/>
    <property type="match status" value="1"/>
</dbReference>
<keyword evidence="1 9" id="KW-0436">Ligase</keyword>
<dbReference type="SUPFAM" id="SSF56091">
    <property type="entry name" value="DNA ligase/mRNA capping enzyme, catalytic domain"/>
    <property type="match status" value="1"/>
</dbReference>
<feature type="binding site" evidence="9">
    <location>
        <position position="114"/>
    </location>
    <ligand>
        <name>NAD(+)</name>
        <dbReference type="ChEBI" id="CHEBI:57540"/>
    </ligand>
</feature>
<dbReference type="NCBIfam" id="NF005932">
    <property type="entry name" value="PRK07956.1"/>
    <property type="match status" value="1"/>
</dbReference>
<dbReference type="Gene3D" id="3.40.50.10190">
    <property type="entry name" value="BRCT domain"/>
    <property type="match status" value="1"/>
</dbReference>
<feature type="domain" description="BRCT" evidence="10">
    <location>
        <begin position="582"/>
        <end position="659"/>
    </location>
</feature>
<comment type="cofactor">
    <cofactor evidence="9">
        <name>Mg(2+)</name>
        <dbReference type="ChEBI" id="CHEBI:18420"/>
    </cofactor>
    <cofactor evidence="9">
        <name>Mn(2+)</name>
        <dbReference type="ChEBI" id="CHEBI:29035"/>
    </cofactor>
</comment>
<feature type="binding site" evidence="9">
    <location>
        <position position="287"/>
    </location>
    <ligand>
        <name>NAD(+)</name>
        <dbReference type="ChEBI" id="CHEBI:57540"/>
    </ligand>
</feature>
<dbReference type="InterPro" id="IPR013839">
    <property type="entry name" value="DNAligase_adenylation"/>
</dbReference>
<evidence type="ECO:0000313" key="12">
    <source>
        <dbReference type="Proteomes" id="UP000289952"/>
    </source>
</evidence>
<dbReference type="CDD" id="cd00114">
    <property type="entry name" value="LIGANc"/>
    <property type="match status" value="1"/>
</dbReference>
<dbReference type="Pfam" id="PF12826">
    <property type="entry name" value="HHH_2"/>
    <property type="match status" value="1"/>
</dbReference>
<accession>A0A449AEM1</accession>
<comment type="catalytic activity">
    <reaction evidence="8 9">
        <text>NAD(+) + (deoxyribonucleotide)n-3'-hydroxyl + 5'-phospho-(deoxyribonucleotide)m = (deoxyribonucleotide)n+m + AMP + beta-nicotinamide D-nucleotide.</text>
        <dbReference type="EC" id="6.5.1.2"/>
    </reaction>
</comment>
<keyword evidence="6 9" id="KW-0520">NAD</keyword>
<dbReference type="InterPro" id="IPR001679">
    <property type="entry name" value="DNA_ligase"/>
</dbReference>
<proteinExistence type="inferred from homology"/>
<keyword evidence="3 9" id="KW-0479">Metal-binding</keyword>
<feature type="binding site" evidence="9">
    <location>
        <position position="402"/>
    </location>
    <ligand>
        <name>Zn(2+)</name>
        <dbReference type="ChEBI" id="CHEBI:29105"/>
    </ligand>
</feature>
<dbReference type="Proteomes" id="UP000289952">
    <property type="component" value="Chromosome"/>
</dbReference>
<dbReference type="OrthoDB" id="9759736at2"/>
<dbReference type="InterPro" id="IPR036420">
    <property type="entry name" value="BRCT_dom_sf"/>
</dbReference>
<dbReference type="SMART" id="SM00292">
    <property type="entry name" value="BRCT"/>
    <property type="match status" value="1"/>
</dbReference>
<dbReference type="Gene3D" id="1.10.287.610">
    <property type="entry name" value="Helix hairpin bin"/>
    <property type="match status" value="1"/>
</dbReference>
<protein>
    <recommendedName>
        <fullName evidence="9">DNA ligase</fullName>
        <ecNumber evidence="9">6.5.1.2</ecNumber>
    </recommendedName>
    <alternativeName>
        <fullName evidence="9">Polydeoxyribonucleotide synthase [NAD(+)]</fullName>
    </alternativeName>
</protein>
<keyword evidence="2 9" id="KW-0235">DNA replication</keyword>
<dbReference type="PIRSF" id="PIRSF001604">
    <property type="entry name" value="LigA"/>
    <property type="match status" value="1"/>
</dbReference>
<dbReference type="GO" id="GO:0006260">
    <property type="term" value="P:DNA replication"/>
    <property type="evidence" value="ECO:0007669"/>
    <property type="project" value="UniProtKB-KW"/>
</dbReference>
<feature type="binding site" evidence="9">
    <location>
        <begin position="35"/>
        <end position="39"/>
    </location>
    <ligand>
        <name>NAD(+)</name>
        <dbReference type="ChEBI" id="CHEBI:57540"/>
    </ligand>
</feature>
<keyword evidence="5 9" id="KW-0862">Zinc</keyword>
<feature type="binding site" evidence="9">
    <location>
        <position position="425"/>
    </location>
    <ligand>
        <name>Zn(2+)</name>
        <dbReference type="ChEBI" id="CHEBI:29105"/>
    </ligand>
</feature>
<dbReference type="SUPFAM" id="SSF50249">
    <property type="entry name" value="Nucleic acid-binding proteins"/>
    <property type="match status" value="1"/>
</dbReference>
<dbReference type="InterPro" id="IPR010994">
    <property type="entry name" value="RuvA_2-like"/>
</dbReference>
<dbReference type="InterPro" id="IPR012340">
    <property type="entry name" value="NA-bd_OB-fold"/>
</dbReference>
<evidence type="ECO:0000256" key="7">
    <source>
        <dbReference type="ARBA" id="ARBA00023204"/>
    </source>
</evidence>
<comment type="similarity">
    <text evidence="9">Belongs to the NAD-dependent DNA ligase family. LigA subfamily.</text>
</comment>
<comment type="function">
    <text evidence="9">DNA ligase that catalyzes the formation of phosphodiester linkages between 5'-phosphoryl and 3'-hydroxyl groups in double-stranded DNA using NAD as a coenzyme and as the energy source for the reaction. It is essential for DNA replication and repair of damaged DNA.</text>
</comment>
<dbReference type="InterPro" id="IPR001357">
    <property type="entry name" value="BRCT_dom"/>
</dbReference>
<dbReference type="InterPro" id="IPR013840">
    <property type="entry name" value="DNAligase_N"/>
</dbReference>
<keyword evidence="7 9" id="KW-0234">DNA repair</keyword>
<feature type="binding site" evidence="9">
    <location>
        <position position="171"/>
    </location>
    <ligand>
        <name>NAD(+)</name>
        <dbReference type="ChEBI" id="CHEBI:57540"/>
    </ligand>
</feature>
<evidence type="ECO:0000313" key="11">
    <source>
        <dbReference type="EMBL" id="VEU63438.1"/>
    </source>
</evidence>